<dbReference type="SUPFAM" id="SSF56954">
    <property type="entry name" value="Outer membrane efflux proteins (OEP)"/>
    <property type="match status" value="1"/>
</dbReference>
<accession>A0ABY5YKW5</accession>
<dbReference type="PANTHER" id="PTHR30026:SF20">
    <property type="entry name" value="OUTER MEMBRANE PROTEIN TOLC"/>
    <property type="match status" value="1"/>
</dbReference>
<keyword evidence="3" id="KW-0813">Transport</keyword>
<gene>
    <name evidence="9" type="ORF">N0D28_06720</name>
</gene>
<proteinExistence type="inferred from homology"/>
<evidence type="ECO:0000256" key="4">
    <source>
        <dbReference type="ARBA" id="ARBA00022452"/>
    </source>
</evidence>
<reference evidence="9" key="1">
    <citation type="submission" date="2022-09" db="EMBL/GenBank/DDBJ databases">
        <title>genome sequence of Deinococcus rubellus.</title>
        <authorList>
            <person name="Srinivasan S."/>
        </authorList>
    </citation>
    <scope>NUCLEOTIDE SEQUENCE</scope>
    <source>
        <strain evidence="9">Ant6</strain>
    </source>
</reference>
<sequence>MNFLPRPRSSRTAALTAWLLCAALTPALAQTTAPPDPAPITAPAPPTALSNAVLTFADVQRAIRGSAGWRSAEEQYKAAQYALDSARARVGLDLTLGGSVSAGKSPVDSGDWQAVSTLTGQVSAAVLPWGSAFDGVRSAERALGRAALDLQDSRQTLLLGAAQSYLSAQLAAEQETLNAAQAALASQQLGVAQDQRQNNLISVEDLLTRQGNLESAQASAVNAQAAREIGERQLLSDAGLDVGLAARLILPSVPSIPGAPAPLADLLASALGQRSEIQKAASQLTDARASLTSAQRERLPDLSASVNYGQLSLTGSGGRSVGGSLNVKTGVAAATFSLPTSTGSTPIPTSLSLGLTGSFDVLGGAANAAIASAQSSVRSAELALESARSSVELGVRRAYNDALNTRRLLDVQRTALTRAQMVLTSAQARLTAGLGTALDVNVAQVGVQNAQFGVDQALNAAYLAQVQLAKASAQFDPALLLVSISPDSSTPTSK</sequence>
<dbReference type="PANTHER" id="PTHR30026">
    <property type="entry name" value="OUTER MEMBRANE PROTEIN TOLC"/>
    <property type="match status" value="1"/>
</dbReference>
<comment type="similarity">
    <text evidence="2">Belongs to the outer membrane factor (OMF) (TC 1.B.17) family.</text>
</comment>
<dbReference type="InterPro" id="IPR003423">
    <property type="entry name" value="OMP_efflux"/>
</dbReference>
<organism evidence="9 10">
    <name type="scientific">Deinococcus rubellus</name>
    <dbReference type="NCBI Taxonomy" id="1889240"/>
    <lineage>
        <taxon>Bacteria</taxon>
        <taxon>Thermotogati</taxon>
        <taxon>Deinococcota</taxon>
        <taxon>Deinococci</taxon>
        <taxon>Deinococcales</taxon>
        <taxon>Deinococcaceae</taxon>
        <taxon>Deinococcus</taxon>
    </lineage>
</organism>
<keyword evidence="8" id="KW-0732">Signal</keyword>
<feature type="chain" id="PRO_5045504413" evidence="8">
    <location>
        <begin position="30"/>
        <end position="494"/>
    </location>
</feature>
<keyword evidence="7" id="KW-0998">Cell outer membrane</keyword>
<evidence type="ECO:0000256" key="2">
    <source>
        <dbReference type="ARBA" id="ARBA00007613"/>
    </source>
</evidence>
<keyword evidence="4" id="KW-1134">Transmembrane beta strand</keyword>
<comment type="subcellular location">
    <subcellularLocation>
        <location evidence="1">Cell outer membrane</location>
    </subcellularLocation>
</comment>
<protein>
    <submittedName>
        <fullName evidence="9">TolC family protein</fullName>
    </submittedName>
</protein>
<feature type="signal peptide" evidence="8">
    <location>
        <begin position="1"/>
        <end position="29"/>
    </location>
</feature>
<name>A0ABY5YKW5_9DEIO</name>
<keyword evidence="10" id="KW-1185">Reference proteome</keyword>
<evidence type="ECO:0000256" key="1">
    <source>
        <dbReference type="ARBA" id="ARBA00004442"/>
    </source>
</evidence>
<keyword evidence="6" id="KW-0472">Membrane</keyword>
<evidence type="ECO:0000256" key="5">
    <source>
        <dbReference type="ARBA" id="ARBA00022692"/>
    </source>
</evidence>
<evidence type="ECO:0000256" key="3">
    <source>
        <dbReference type="ARBA" id="ARBA00022448"/>
    </source>
</evidence>
<dbReference type="Gene3D" id="1.20.1600.10">
    <property type="entry name" value="Outer membrane efflux proteins (OEP)"/>
    <property type="match status" value="1"/>
</dbReference>
<evidence type="ECO:0000256" key="8">
    <source>
        <dbReference type="SAM" id="SignalP"/>
    </source>
</evidence>
<evidence type="ECO:0000313" key="10">
    <source>
        <dbReference type="Proteomes" id="UP001060261"/>
    </source>
</evidence>
<dbReference type="Proteomes" id="UP001060261">
    <property type="component" value="Chromosome"/>
</dbReference>
<dbReference type="Pfam" id="PF02321">
    <property type="entry name" value="OEP"/>
    <property type="match status" value="2"/>
</dbReference>
<dbReference type="InterPro" id="IPR051906">
    <property type="entry name" value="TolC-like"/>
</dbReference>
<dbReference type="RefSeq" id="WP_260561594.1">
    <property type="nucleotide sequence ID" value="NZ_BAABEC010000183.1"/>
</dbReference>
<dbReference type="EMBL" id="CP104213">
    <property type="protein sequence ID" value="UWX65341.1"/>
    <property type="molecule type" value="Genomic_DNA"/>
</dbReference>
<evidence type="ECO:0000256" key="6">
    <source>
        <dbReference type="ARBA" id="ARBA00023136"/>
    </source>
</evidence>
<evidence type="ECO:0000313" key="9">
    <source>
        <dbReference type="EMBL" id="UWX65341.1"/>
    </source>
</evidence>
<keyword evidence="5" id="KW-0812">Transmembrane</keyword>
<evidence type="ECO:0000256" key="7">
    <source>
        <dbReference type="ARBA" id="ARBA00023237"/>
    </source>
</evidence>